<dbReference type="Gene3D" id="3.40.50.2000">
    <property type="entry name" value="Glycogen Phosphorylase B"/>
    <property type="match status" value="2"/>
</dbReference>
<sequence>MAEQANGNRKLHIAMFPWLAFGHMIPFYELAKLIAQKGHKVSFISTPRNIKRLPKLPSNLQPFVEFIELPLPNVENLPQNAESTLDVPYHIAHNNSIEEVAKPIYDFLTQQNESGFTDAFRLQEIVTRAGAIAIRSCTEVEGQSLKILESIYKKPVIPVGLLPPSPPQSNDEDKNNDKDENWSTILK</sequence>
<dbReference type="Proteomes" id="UP001341840">
    <property type="component" value="Unassembled WGS sequence"/>
</dbReference>
<evidence type="ECO:0000313" key="3">
    <source>
        <dbReference type="Proteomes" id="UP001341840"/>
    </source>
</evidence>
<evidence type="ECO:0000313" key="2">
    <source>
        <dbReference type="EMBL" id="MED6195965.1"/>
    </source>
</evidence>
<dbReference type="PANTHER" id="PTHR48049:SF60">
    <property type="entry name" value="UDP-GLYCOSYLTRANSFERASE 91B1"/>
    <property type="match status" value="1"/>
</dbReference>
<dbReference type="EMBL" id="JASCZI010211695">
    <property type="protein sequence ID" value="MED6195965.1"/>
    <property type="molecule type" value="Genomic_DNA"/>
</dbReference>
<proteinExistence type="predicted"/>
<dbReference type="PANTHER" id="PTHR48049">
    <property type="entry name" value="GLYCOSYLTRANSFERASE"/>
    <property type="match status" value="1"/>
</dbReference>
<gene>
    <name evidence="2" type="ORF">PIB30_042843</name>
</gene>
<feature type="compositionally biased region" description="Basic and acidic residues" evidence="1">
    <location>
        <begin position="171"/>
        <end position="181"/>
    </location>
</feature>
<feature type="region of interest" description="Disordered" evidence="1">
    <location>
        <begin position="159"/>
        <end position="187"/>
    </location>
</feature>
<comment type="caution">
    <text evidence="2">The sequence shown here is derived from an EMBL/GenBank/DDBJ whole genome shotgun (WGS) entry which is preliminary data.</text>
</comment>
<evidence type="ECO:0000256" key="1">
    <source>
        <dbReference type="SAM" id="MobiDB-lite"/>
    </source>
</evidence>
<accession>A0ABU6XGM0</accession>
<organism evidence="2 3">
    <name type="scientific">Stylosanthes scabra</name>
    <dbReference type="NCBI Taxonomy" id="79078"/>
    <lineage>
        <taxon>Eukaryota</taxon>
        <taxon>Viridiplantae</taxon>
        <taxon>Streptophyta</taxon>
        <taxon>Embryophyta</taxon>
        <taxon>Tracheophyta</taxon>
        <taxon>Spermatophyta</taxon>
        <taxon>Magnoliopsida</taxon>
        <taxon>eudicotyledons</taxon>
        <taxon>Gunneridae</taxon>
        <taxon>Pentapetalae</taxon>
        <taxon>rosids</taxon>
        <taxon>fabids</taxon>
        <taxon>Fabales</taxon>
        <taxon>Fabaceae</taxon>
        <taxon>Papilionoideae</taxon>
        <taxon>50 kb inversion clade</taxon>
        <taxon>dalbergioids sensu lato</taxon>
        <taxon>Dalbergieae</taxon>
        <taxon>Pterocarpus clade</taxon>
        <taxon>Stylosanthes</taxon>
    </lineage>
</organism>
<name>A0ABU6XGM0_9FABA</name>
<dbReference type="SUPFAM" id="SSF53756">
    <property type="entry name" value="UDP-Glycosyltransferase/glycogen phosphorylase"/>
    <property type="match status" value="1"/>
</dbReference>
<protein>
    <submittedName>
        <fullName evidence="2">Uncharacterized protein</fullName>
    </submittedName>
</protein>
<reference evidence="2 3" key="1">
    <citation type="journal article" date="2023" name="Plants (Basel)">
        <title>Bridging the Gap: Combining Genomics and Transcriptomics Approaches to Understand Stylosanthes scabra, an Orphan Legume from the Brazilian Caatinga.</title>
        <authorList>
            <person name="Ferreira-Neto J.R.C."/>
            <person name="da Silva M.D."/>
            <person name="Binneck E."/>
            <person name="de Melo N.F."/>
            <person name="da Silva R.H."/>
            <person name="de Melo A.L.T.M."/>
            <person name="Pandolfi V."/>
            <person name="Bustamante F.O."/>
            <person name="Brasileiro-Vidal A.C."/>
            <person name="Benko-Iseppon A.M."/>
        </authorList>
    </citation>
    <scope>NUCLEOTIDE SEQUENCE [LARGE SCALE GENOMIC DNA]</scope>
    <source>
        <tissue evidence="2">Leaves</tissue>
    </source>
</reference>
<dbReference type="InterPro" id="IPR050481">
    <property type="entry name" value="UDP-glycosyltransf_plant"/>
</dbReference>
<keyword evidence="3" id="KW-1185">Reference proteome</keyword>